<dbReference type="SUPFAM" id="SSF53335">
    <property type="entry name" value="S-adenosyl-L-methionine-dependent methyltransferases"/>
    <property type="match status" value="1"/>
</dbReference>
<dbReference type="OrthoDB" id="505670at2"/>
<dbReference type="InterPro" id="IPR013216">
    <property type="entry name" value="Methyltransf_11"/>
</dbReference>
<dbReference type="RefSeq" id="WP_096828080.1">
    <property type="nucleotide sequence ID" value="NZ_NXIB02000013.1"/>
</dbReference>
<dbReference type="CDD" id="cd02440">
    <property type="entry name" value="AdoMet_MTases"/>
    <property type="match status" value="1"/>
</dbReference>
<keyword evidence="3" id="KW-1185">Reference proteome</keyword>
<protein>
    <submittedName>
        <fullName evidence="2">Class I SAM-dependent methyltransferase</fullName>
    </submittedName>
</protein>
<dbReference type="PANTHER" id="PTHR42912:SF68">
    <property type="entry name" value="METHYLTRANSFERASE TYPE 11 DOMAIN-CONTAINING PROTEIN"/>
    <property type="match status" value="1"/>
</dbReference>
<dbReference type="Gene3D" id="3.40.50.150">
    <property type="entry name" value="Vaccinia Virus protein VP39"/>
    <property type="match status" value="1"/>
</dbReference>
<organism evidence="2 3">
    <name type="scientific">Tychonema bourrellyi FEM_GT703</name>
    <dbReference type="NCBI Taxonomy" id="2040638"/>
    <lineage>
        <taxon>Bacteria</taxon>
        <taxon>Bacillati</taxon>
        <taxon>Cyanobacteriota</taxon>
        <taxon>Cyanophyceae</taxon>
        <taxon>Oscillatoriophycideae</taxon>
        <taxon>Oscillatoriales</taxon>
        <taxon>Microcoleaceae</taxon>
        <taxon>Tychonema</taxon>
    </lineage>
</organism>
<comment type="caution">
    <text evidence="2">The sequence shown here is derived from an EMBL/GenBank/DDBJ whole genome shotgun (WGS) entry which is preliminary data.</text>
</comment>
<feature type="domain" description="Methyltransferase type 11" evidence="1">
    <location>
        <begin position="141"/>
        <end position="246"/>
    </location>
</feature>
<gene>
    <name evidence="2" type="ORF">CP500_003825</name>
</gene>
<sequence length="313" mass="34691">MTVAVNKTPGLASRLVNGVLSIKPLADLAKHQAREMMIKRAEKIGVHWRQDAQALLARNWDAELLSVQNPDLVYPPYYLTSFHAYEKGNMSWEAATEVEVAARAVHAGIWPEAGAEGDAKLRESYHEIVNSQITKAPQNIVDLGCSVGMSTFAIQDIYPQAKIVGVDLSPYFLAVAQYRSQQKQAELSNQKSPTWVHAAAESTGLPGNAFDLVSIFLVCHELPQSATMEIFREARRLLRPGGHLAIMDMNPQSEIYAKMPPYILTLLKSTEPYLDQYFGLDIDRALLDSGFTKPTITCNTPRHRTVVAEAINS</sequence>
<keyword evidence="2" id="KW-0808">Transferase</keyword>
<dbReference type="GO" id="GO:0032259">
    <property type="term" value="P:methylation"/>
    <property type="evidence" value="ECO:0007669"/>
    <property type="project" value="UniProtKB-KW"/>
</dbReference>
<dbReference type="Pfam" id="PF08241">
    <property type="entry name" value="Methyltransf_11"/>
    <property type="match status" value="1"/>
</dbReference>
<dbReference type="InterPro" id="IPR029063">
    <property type="entry name" value="SAM-dependent_MTases_sf"/>
</dbReference>
<evidence type="ECO:0000313" key="3">
    <source>
        <dbReference type="Proteomes" id="UP000226442"/>
    </source>
</evidence>
<keyword evidence="2" id="KW-0489">Methyltransferase</keyword>
<accession>A0A2G4F4T3</accession>
<dbReference type="Proteomes" id="UP000226442">
    <property type="component" value="Unassembled WGS sequence"/>
</dbReference>
<proteinExistence type="predicted"/>
<reference evidence="2" key="1">
    <citation type="submission" date="2017-10" db="EMBL/GenBank/DDBJ databases">
        <title>Draft genome sequence of the planktic cyanobacteria Tychonema bourrellyi isolated from alpine lentic freshwater.</title>
        <authorList>
            <person name="Tett A."/>
            <person name="Armanini F."/>
            <person name="Asnicar F."/>
            <person name="Boscaini A."/>
            <person name="Pasolli E."/>
            <person name="Zolfo M."/>
            <person name="Donati C."/>
            <person name="Salmaso N."/>
            <person name="Segata N."/>
        </authorList>
    </citation>
    <scope>NUCLEOTIDE SEQUENCE</scope>
    <source>
        <strain evidence="2">FEM_GT703</strain>
    </source>
</reference>
<dbReference type="GO" id="GO:0008757">
    <property type="term" value="F:S-adenosylmethionine-dependent methyltransferase activity"/>
    <property type="evidence" value="ECO:0007669"/>
    <property type="project" value="InterPro"/>
</dbReference>
<dbReference type="EMBL" id="NXIB02000013">
    <property type="protein sequence ID" value="PHX56749.1"/>
    <property type="molecule type" value="Genomic_DNA"/>
</dbReference>
<dbReference type="InterPro" id="IPR050508">
    <property type="entry name" value="Methyltransf_Superfamily"/>
</dbReference>
<dbReference type="AlphaFoldDB" id="A0A2G4F4T3"/>
<dbReference type="PANTHER" id="PTHR42912">
    <property type="entry name" value="METHYLTRANSFERASE"/>
    <property type="match status" value="1"/>
</dbReference>
<evidence type="ECO:0000313" key="2">
    <source>
        <dbReference type="EMBL" id="PHX56749.1"/>
    </source>
</evidence>
<evidence type="ECO:0000259" key="1">
    <source>
        <dbReference type="Pfam" id="PF08241"/>
    </source>
</evidence>
<name>A0A2G4F4T3_9CYAN</name>